<dbReference type="InterPro" id="IPR029071">
    <property type="entry name" value="Ubiquitin-like_domsf"/>
</dbReference>
<gene>
    <name evidence="4" type="primary">LOC102715795</name>
</gene>
<dbReference type="Gramene" id="OB10G20350.1">
    <property type="protein sequence ID" value="OB10G20350.1"/>
    <property type="gene ID" value="OB10G20350"/>
</dbReference>
<proteinExistence type="predicted"/>
<protein>
    <recommendedName>
        <fullName evidence="3">Ubiquitin-like domain-containing protein</fullName>
    </recommendedName>
</protein>
<dbReference type="EnsemblPlants" id="OB10G20350.1">
    <property type="protein sequence ID" value="OB10G20350.1"/>
    <property type="gene ID" value="OB10G20350"/>
</dbReference>
<feature type="domain" description="Ubiquitin-like" evidence="3">
    <location>
        <begin position="171"/>
        <end position="243"/>
    </location>
</feature>
<evidence type="ECO:0000259" key="3">
    <source>
        <dbReference type="PROSITE" id="PS50053"/>
    </source>
</evidence>
<feature type="domain" description="Ubiquitin-like" evidence="3">
    <location>
        <begin position="22"/>
        <end position="91"/>
    </location>
</feature>
<dbReference type="Gene3D" id="3.10.20.90">
    <property type="entry name" value="Phosphatidylinositol 3-kinase Catalytic Subunit, Chain A, domain 1"/>
    <property type="match status" value="4"/>
</dbReference>
<dbReference type="AlphaFoldDB" id="J3N3D7"/>
<dbReference type="PANTHER" id="PTHR10666">
    <property type="entry name" value="UBIQUITIN"/>
    <property type="match status" value="1"/>
</dbReference>
<dbReference type="Pfam" id="PF00240">
    <property type="entry name" value="ubiquitin"/>
    <property type="match status" value="3"/>
</dbReference>
<dbReference type="GO" id="GO:0003729">
    <property type="term" value="F:mRNA binding"/>
    <property type="evidence" value="ECO:0007669"/>
    <property type="project" value="UniProtKB-ARBA"/>
</dbReference>
<evidence type="ECO:0000313" key="5">
    <source>
        <dbReference type="Proteomes" id="UP000006038"/>
    </source>
</evidence>
<dbReference type="SMART" id="SM00213">
    <property type="entry name" value="UBQ"/>
    <property type="match status" value="4"/>
</dbReference>
<evidence type="ECO:0000256" key="1">
    <source>
        <dbReference type="ARBA" id="ARBA00022499"/>
    </source>
</evidence>
<dbReference type="PRINTS" id="PR00348">
    <property type="entry name" value="UBIQUITIN"/>
</dbReference>
<dbReference type="GeneID" id="102715795"/>
<reference evidence="4" key="1">
    <citation type="journal article" date="2013" name="Nat. Commun.">
        <title>Whole-genome sequencing of Oryza brachyantha reveals mechanisms underlying Oryza genome evolution.</title>
        <authorList>
            <person name="Chen J."/>
            <person name="Huang Q."/>
            <person name="Gao D."/>
            <person name="Wang J."/>
            <person name="Lang Y."/>
            <person name="Liu T."/>
            <person name="Li B."/>
            <person name="Bai Z."/>
            <person name="Luis Goicoechea J."/>
            <person name="Liang C."/>
            <person name="Chen C."/>
            <person name="Zhang W."/>
            <person name="Sun S."/>
            <person name="Liao Y."/>
            <person name="Zhang X."/>
            <person name="Yang L."/>
            <person name="Song C."/>
            <person name="Wang M."/>
            <person name="Shi J."/>
            <person name="Liu G."/>
            <person name="Liu J."/>
            <person name="Zhou H."/>
            <person name="Zhou W."/>
            <person name="Yu Q."/>
            <person name="An N."/>
            <person name="Chen Y."/>
            <person name="Cai Q."/>
            <person name="Wang B."/>
            <person name="Liu B."/>
            <person name="Min J."/>
            <person name="Huang Y."/>
            <person name="Wu H."/>
            <person name="Li Z."/>
            <person name="Zhang Y."/>
            <person name="Yin Y."/>
            <person name="Song W."/>
            <person name="Jiang J."/>
            <person name="Jackson S.A."/>
            <person name="Wing R.A."/>
            <person name="Wang J."/>
            <person name="Chen M."/>
        </authorList>
    </citation>
    <scope>NUCLEOTIDE SEQUENCE [LARGE SCALE GENOMIC DNA]</scope>
    <source>
        <strain evidence="4">cv. IRGC 101232</strain>
    </source>
</reference>
<dbReference type="SUPFAM" id="SSF54236">
    <property type="entry name" value="Ubiquitin-like"/>
    <property type="match status" value="4"/>
</dbReference>
<dbReference type="PROSITE" id="PS50053">
    <property type="entry name" value="UBIQUITIN_2"/>
    <property type="match status" value="4"/>
</dbReference>
<dbReference type="CDD" id="cd17039">
    <property type="entry name" value="Ubl_ubiquitin_like"/>
    <property type="match status" value="3"/>
</dbReference>
<dbReference type="OrthoDB" id="604226at2759"/>
<dbReference type="InterPro" id="IPR050158">
    <property type="entry name" value="Ubiquitin_ubiquitin-like"/>
</dbReference>
<feature type="region of interest" description="Disordered" evidence="2">
    <location>
        <begin position="1"/>
        <end position="20"/>
    </location>
</feature>
<organism evidence="4">
    <name type="scientific">Oryza brachyantha</name>
    <name type="common">malo sina</name>
    <dbReference type="NCBI Taxonomy" id="4533"/>
    <lineage>
        <taxon>Eukaryota</taxon>
        <taxon>Viridiplantae</taxon>
        <taxon>Streptophyta</taxon>
        <taxon>Embryophyta</taxon>
        <taxon>Tracheophyta</taxon>
        <taxon>Spermatophyta</taxon>
        <taxon>Magnoliopsida</taxon>
        <taxon>Liliopsida</taxon>
        <taxon>Poales</taxon>
        <taxon>Poaceae</taxon>
        <taxon>BOP clade</taxon>
        <taxon>Oryzoideae</taxon>
        <taxon>Oryzeae</taxon>
        <taxon>Oryzinae</taxon>
        <taxon>Oryza</taxon>
    </lineage>
</organism>
<accession>J3N3D7</accession>
<evidence type="ECO:0000256" key="2">
    <source>
        <dbReference type="SAM" id="MobiDB-lite"/>
    </source>
</evidence>
<dbReference type="OMA" id="DEQILMC"/>
<dbReference type="HOGENOM" id="CLU_070925_0_0_1"/>
<feature type="domain" description="Ubiquitin-like" evidence="3">
    <location>
        <begin position="247"/>
        <end position="322"/>
    </location>
</feature>
<keyword evidence="1" id="KW-1017">Isopeptide bond</keyword>
<evidence type="ECO:0000313" key="4">
    <source>
        <dbReference type="EnsemblPlants" id="OB10G20350.1"/>
    </source>
</evidence>
<dbReference type="eggNOG" id="KOG0001">
    <property type="taxonomic scope" value="Eukaryota"/>
</dbReference>
<dbReference type="FunFam" id="3.10.20.90:FF:000211">
    <property type="entry name" value="Polyubiquitin 9"/>
    <property type="match status" value="1"/>
</dbReference>
<sequence>MKHRAAMDSHHEQQQPPSPQRLKIYVKMTKTFTLNVDCTDTVSQIKSKLSAIEGIDESKQEMFFDGMHMKNEDTLADYNIMTNSSVDLYVTDGIQISVKIPSVGKTIKLNVRKLSAVADVKAEIEQKEGILINEQILMYAGRQLEDNHILSQCDLRNGQSFHVLVCPSDNLRVFINVGGDKTLSLETKCWYTVADVKLMIENLEGLPTCSQILSRVQSGVRIVLDDSEMLQDQHVKNNDTLSLEYSIHFFVKTWEGKTLTMIRHMSDTGKEIMDTLKGKIRIKESLVYLSHMGRILSPGDTLQKHQVKNNSTIYIRYRNSGMFQDETKGKK</sequence>
<feature type="compositionally biased region" description="Basic and acidic residues" evidence="2">
    <location>
        <begin position="1"/>
        <end position="13"/>
    </location>
</feature>
<dbReference type="InterPro" id="IPR019956">
    <property type="entry name" value="Ubiquitin_dom"/>
</dbReference>
<dbReference type="RefSeq" id="XP_006662438.1">
    <property type="nucleotide sequence ID" value="XM_006662375.3"/>
</dbReference>
<feature type="domain" description="Ubiquitin-like" evidence="3">
    <location>
        <begin position="94"/>
        <end position="165"/>
    </location>
</feature>
<name>J3N3D7_ORYBR</name>
<dbReference type="KEGG" id="obr:102715795"/>
<dbReference type="STRING" id="4533.J3N3D7"/>
<dbReference type="Proteomes" id="UP000006038">
    <property type="component" value="Chromosome 10"/>
</dbReference>
<reference evidence="4" key="2">
    <citation type="submission" date="2013-04" db="UniProtKB">
        <authorList>
            <consortium name="EnsemblPlants"/>
        </authorList>
    </citation>
    <scope>IDENTIFICATION</scope>
</reference>
<keyword evidence="5" id="KW-1185">Reference proteome</keyword>
<dbReference type="InterPro" id="IPR000626">
    <property type="entry name" value="Ubiquitin-like_dom"/>
</dbReference>